<dbReference type="PRINTS" id="PR00344">
    <property type="entry name" value="BCTRLSENSOR"/>
</dbReference>
<comment type="subcellular location">
    <subcellularLocation>
        <location evidence="2">Cell membrane</location>
    </subcellularLocation>
</comment>
<dbReference type="InterPro" id="IPR035965">
    <property type="entry name" value="PAS-like_dom_sf"/>
</dbReference>
<dbReference type="Gene3D" id="3.30.450.20">
    <property type="entry name" value="PAS domain"/>
    <property type="match status" value="1"/>
</dbReference>
<dbReference type="RefSeq" id="WP_316698754.1">
    <property type="nucleotide sequence ID" value="NZ_CP136336.1"/>
</dbReference>
<dbReference type="SUPFAM" id="SSF55874">
    <property type="entry name" value="ATPase domain of HSP90 chaperone/DNA topoisomerase II/histidine kinase"/>
    <property type="match status" value="1"/>
</dbReference>
<proteinExistence type="predicted"/>
<dbReference type="InterPro" id="IPR021766">
    <property type="entry name" value="PhoR_N"/>
</dbReference>
<dbReference type="GO" id="GO:0016301">
    <property type="term" value="F:kinase activity"/>
    <property type="evidence" value="ECO:0007669"/>
    <property type="project" value="UniProtKB-KW"/>
</dbReference>
<evidence type="ECO:0000313" key="19">
    <source>
        <dbReference type="EMBL" id="WOB06341.1"/>
    </source>
</evidence>
<dbReference type="Pfam" id="PF11808">
    <property type="entry name" value="PhoR"/>
    <property type="match status" value="1"/>
</dbReference>
<protein>
    <recommendedName>
        <fullName evidence="4">Phosphate regulon sensor protein PhoR</fullName>
        <ecNumber evidence="3">2.7.13.3</ecNumber>
    </recommendedName>
</protein>
<comment type="catalytic activity">
    <reaction evidence="1">
        <text>ATP + protein L-histidine = ADP + protein N-phospho-L-histidine.</text>
        <dbReference type="EC" id="2.7.13.3"/>
    </reaction>
</comment>
<evidence type="ECO:0000256" key="9">
    <source>
        <dbReference type="ARBA" id="ARBA00022679"/>
    </source>
</evidence>
<keyword evidence="9" id="KW-0808">Transferase</keyword>
<keyword evidence="16" id="KW-0472">Membrane</keyword>
<evidence type="ECO:0000256" key="5">
    <source>
        <dbReference type="ARBA" id="ARBA00022448"/>
    </source>
</evidence>
<keyword evidence="12 19" id="KW-0418">Kinase</keyword>
<dbReference type="Pfam" id="PF00512">
    <property type="entry name" value="HisKA"/>
    <property type="match status" value="1"/>
</dbReference>
<dbReference type="SMART" id="SM00387">
    <property type="entry name" value="HATPase_c"/>
    <property type="match status" value="1"/>
</dbReference>
<dbReference type="InterPro" id="IPR003594">
    <property type="entry name" value="HATPase_dom"/>
</dbReference>
<evidence type="ECO:0000256" key="4">
    <source>
        <dbReference type="ARBA" id="ARBA00019665"/>
    </source>
</evidence>
<feature type="domain" description="Histidine kinase" evidence="18">
    <location>
        <begin position="212"/>
        <end position="428"/>
    </location>
</feature>
<keyword evidence="11" id="KW-0547">Nucleotide-binding</keyword>
<sequence>MTRLLVTVIAVALGGFVGYLAGHAAGAPVVGAVIGGAVGACVVVLADTLRGYRLSRWLSGSQEGQAPRDTGFWGEIGYRVERSIRLREKSMQTEQTRLAQFILAMEASPNGVLLLDEADQITWCNAMAANHFGLDPERDKRQRVTNLVRAPVFVAHLQAGQYGETLLIPDPRGRGTLSVLVRSYGEGLKLVLSQDVTERERSEAMRRDFVANVSHEIRTPLTVLAGFIETMGNLPLTEVERRRVLTLMSQQTQRMQTLVSDLLTLAQLEGSPRPPIDRWVPVSKLIGQAHADGASLSMGRHQFTVTEDIDAQIAGLESELMSAVGNLVTNAVRYTPEGGRISVVWRRRDDGSGEITVSDTGIGVSREHIPRLTERFYRVDGSRSRETGGTGLGLSIVKHVVHRHGGELDVQSELGKGSSFCLVFPAARVRVPEPPALPEAKVAAEKVPR</sequence>
<keyword evidence="8" id="KW-0592">Phosphate transport</keyword>
<dbReference type="InterPro" id="IPR003661">
    <property type="entry name" value="HisK_dim/P_dom"/>
</dbReference>
<evidence type="ECO:0000256" key="3">
    <source>
        <dbReference type="ARBA" id="ARBA00012438"/>
    </source>
</evidence>
<accession>A0ABZ0CTB6</accession>
<dbReference type="SUPFAM" id="SSF47384">
    <property type="entry name" value="Homodimeric domain of signal transducing histidine kinase"/>
    <property type="match status" value="1"/>
</dbReference>
<keyword evidence="20" id="KW-1185">Reference proteome</keyword>
<dbReference type="EC" id="2.7.13.3" evidence="3"/>
<evidence type="ECO:0000256" key="1">
    <source>
        <dbReference type="ARBA" id="ARBA00000085"/>
    </source>
</evidence>
<dbReference type="PANTHER" id="PTHR45453:SF1">
    <property type="entry name" value="PHOSPHATE REGULON SENSOR PROTEIN PHOR"/>
    <property type="match status" value="1"/>
</dbReference>
<dbReference type="InterPro" id="IPR014310">
    <property type="entry name" value="Sig_transdc_His_kinase_PhoR"/>
</dbReference>
<evidence type="ECO:0000256" key="17">
    <source>
        <dbReference type="ARBA" id="ARBA00025207"/>
    </source>
</evidence>
<dbReference type="InterPro" id="IPR000014">
    <property type="entry name" value="PAS"/>
</dbReference>
<evidence type="ECO:0000256" key="8">
    <source>
        <dbReference type="ARBA" id="ARBA00022592"/>
    </source>
</evidence>
<organism evidence="19 20">
    <name type="scientific">Piscinibacter gummiphilus</name>
    <dbReference type="NCBI Taxonomy" id="946333"/>
    <lineage>
        <taxon>Bacteria</taxon>
        <taxon>Pseudomonadati</taxon>
        <taxon>Pseudomonadota</taxon>
        <taxon>Betaproteobacteria</taxon>
        <taxon>Burkholderiales</taxon>
        <taxon>Sphaerotilaceae</taxon>
        <taxon>Piscinibacter</taxon>
    </lineage>
</organism>
<evidence type="ECO:0000256" key="15">
    <source>
        <dbReference type="ARBA" id="ARBA00023012"/>
    </source>
</evidence>
<evidence type="ECO:0000256" key="13">
    <source>
        <dbReference type="ARBA" id="ARBA00022840"/>
    </source>
</evidence>
<evidence type="ECO:0000256" key="6">
    <source>
        <dbReference type="ARBA" id="ARBA00022475"/>
    </source>
</evidence>
<dbReference type="InterPro" id="IPR004358">
    <property type="entry name" value="Sig_transdc_His_kin-like_C"/>
</dbReference>
<dbReference type="CDD" id="cd00082">
    <property type="entry name" value="HisKA"/>
    <property type="match status" value="1"/>
</dbReference>
<dbReference type="EMBL" id="CP136336">
    <property type="protein sequence ID" value="WOB06341.1"/>
    <property type="molecule type" value="Genomic_DNA"/>
</dbReference>
<dbReference type="NCBIfam" id="TIGR02966">
    <property type="entry name" value="phoR_proteo"/>
    <property type="match status" value="1"/>
</dbReference>
<dbReference type="InterPro" id="IPR050351">
    <property type="entry name" value="BphY/WalK/GraS-like"/>
</dbReference>
<evidence type="ECO:0000256" key="7">
    <source>
        <dbReference type="ARBA" id="ARBA00022553"/>
    </source>
</evidence>
<comment type="function">
    <text evidence="17">Member of the two-component regulatory system PhoR/PhoB involved in the phosphate regulon genes expression. PhoR may function as a membrane-associated protein kinase that phosphorylates PhoB in response to environmental signals.</text>
</comment>
<dbReference type="Proteomes" id="UP001303946">
    <property type="component" value="Chromosome"/>
</dbReference>
<evidence type="ECO:0000256" key="10">
    <source>
        <dbReference type="ARBA" id="ARBA00022692"/>
    </source>
</evidence>
<dbReference type="InterPro" id="IPR005467">
    <property type="entry name" value="His_kinase_dom"/>
</dbReference>
<keyword evidence="13" id="KW-0067">ATP-binding</keyword>
<dbReference type="PROSITE" id="PS50109">
    <property type="entry name" value="HIS_KIN"/>
    <property type="match status" value="1"/>
</dbReference>
<keyword evidence="14" id="KW-1133">Transmembrane helix</keyword>
<reference evidence="19 20" key="1">
    <citation type="submission" date="2023-10" db="EMBL/GenBank/DDBJ databases">
        <title>Bacteria for the degradation of biodegradable plastic PBAT(Polybutylene adipate terephthalate).</title>
        <authorList>
            <person name="Weon H.-Y."/>
            <person name="Yeon J."/>
        </authorList>
    </citation>
    <scope>NUCLEOTIDE SEQUENCE [LARGE SCALE GENOMIC DNA]</scope>
    <source>
        <strain evidence="19 20">SBD 7-3</strain>
    </source>
</reference>
<dbReference type="SMART" id="SM00388">
    <property type="entry name" value="HisKA"/>
    <property type="match status" value="1"/>
</dbReference>
<evidence type="ECO:0000259" key="18">
    <source>
        <dbReference type="PROSITE" id="PS50109"/>
    </source>
</evidence>
<dbReference type="Gene3D" id="3.30.565.10">
    <property type="entry name" value="Histidine kinase-like ATPase, C-terminal domain"/>
    <property type="match status" value="1"/>
</dbReference>
<gene>
    <name evidence="19" type="primary">phoR</name>
    <name evidence="19" type="ORF">RXV79_15560</name>
</gene>
<dbReference type="InterPro" id="IPR036097">
    <property type="entry name" value="HisK_dim/P_sf"/>
</dbReference>
<keyword evidence="10" id="KW-0812">Transmembrane</keyword>
<evidence type="ECO:0000313" key="20">
    <source>
        <dbReference type="Proteomes" id="UP001303946"/>
    </source>
</evidence>
<dbReference type="PANTHER" id="PTHR45453">
    <property type="entry name" value="PHOSPHATE REGULON SENSOR PROTEIN PHOR"/>
    <property type="match status" value="1"/>
</dbReference>
<dbReference type="SUPFAM" id="SSF55785">
    <property type="entry name" value="PYP-like sensor domain (PAS domain)"/>
    <property type="match status" value="1"/>
</dbReference>
<keyword evidence="15" id="KW-0902">Two-component regulatory system</keyword>
<evidence type="ECO:0000256" key="12">
    <source>
        <dbReference type="ARBA" id="ARBA00022777"/>
    </source>
</evidence>
<keyword evidence="5" id="KW-0813">Transport</keyword>
<keyword evidence="7" id="KW-0597">Phosphoprotein</keyword>
<dbReference type="InterPro" id="IPR036890">
    <property type="entry name" value="HATPase_C_sf"/>
</dbReference>
<evidence type="ECO:0000256" key="14">
    <source>
        <dbReference type="ARBA" id="ARBA00022989"/>
    </source>
</evidence>
<keyword evidence="6" id="KW-1003">Cell membrane</keyword>
<dbReference type="SMART" id="SM00091">
    <property type="entry name" value="PAS"/>
    <property type="match status" value="1"/>
</dbReference>
<evidence type="ECO:0000256" key="16">
    <source>
        <dbReference type="ARBA" id="ARBA00023136"/>
    </source>
</evidence>
<name>A0ABZ0CTB6_9BURK</name>
<evidence type="ECO:0000256" key="11">
    <source>
        <dbReference type="ARBA" id="ARBA00022741"/>
    </source>
</evidence>
<dbReference type="Pfam" id="PF13188">
    <property type="entry name" value="PAS_8"/>
    <property type="match status" value="1"/>
</dbReference>
<dbReference type="Gene3D" id="1.10.287.130">
    <property type="match status" value="1"/>
</dbReference>
<evidence type="ECO:0000256" key="2">
    <source>
        <dbReference type="ARBA" id="ARBA00004236"/>
    </source>
</evidence>
<dbReference type="Pfam" id="PF02518">
    <property type="entry name" value="HATPase_c"/>
    <property type="match status" value="1"/>
</dbReference>